<dbReference type="GO" id="GO:0004594">
    <property type="term" value="F:pantothenate kinase activity"/>
    <property type="evidence" value="ECO:0007669"/>
    <property type="project" value="UniProtKB-UniRule"/>
</dbReference>
<evidence type="ECO:0000256" key="14">
    <source>
        <dbReference type="ARBA" id="ARBA00038036"/>
    </source>
</evidence>
<dbReference type="EC" id="2.7.1.33" evidence="6 16"/>
<dbReference type="CDD" id="cd24015">
    <property type="entry name" value="ASKHA_NBD_PanK-III"/>
    <property type="match status" value="1"/>
</dbReference>
<feature type="binding site" evidence="16">
    <location>
        <position position="178"/>
    </location>
    <ligand>
        <name>substrate</name>
    </ligand>
</feature>
<dbReference type="EMBL" id="FOOC01000014">
    <property type="protein sequence ID" value="SFF63201.1"/>
    <property type="molecule type" value="Genomic_DNA"/>
</dbReference>
<comment type="catalytic activity">
    <reaction evidence="1 16">
        <text>(R)-pantothenate + ATP = (R)-4'-phosphopantothenate + ADP + H(+)</text>
        <dbReference type="Rhea" id="RHEA:16373"/>
        <dbReference type="ChEBI" id="CHEBI:10986"/>
        <dbReference type="ChEBI" id="CHEBI:15378"/>
        <dbReference type="ChEBI" id="CHEBI:29032"/>
        <dbReference type="ChEBI" id="CHEBI:30616"/>
        <dbReference type="ChEBI" id="CHEBI:456216"/>
        <dbReference type="EC" id="2.7.1.33"/>
    </reaction>
</comment>
<keyword evidence="7 16" id="KW-0963">Cytoplasm</keyword>
<dbReference type="AlphaFoldDB" id="A0A1I2KDN2"/>
<evidence type="ECO:0000256" key="12">
    <source>
        <dbReference type="ARBA" id="ARBA00022958"/>
    </source>
</evidence>
<dbReference type="Pfam" id="PF03309">
    <property type="entry name" value="Pan_kinase"/>
    <property type="match status" value="1"/>
</dbReference>
<comment type="pathway">
    <text evidence="4 16">Cofactor biosynthesis; coenzyme A biosynthesis; CoA from (R)-pantothenate: step 1/5.</text>
</comment>
<evidence type="ECO:0000256" key="11">
    <source>
        <dbReference type="ARBA" id="ARBA00022840"/>
    </source>
</evidence>
<evidence type="ECO:0000256" key="3">
    <source>
        <dbReference type="ARBA" id="ARBA00004496"/>
    </source>
</evidence>
<dbReference type="HAMAP" id="MF_01274">
    <property type="entry name" value="Pantothen_kinase_3"/>
    <property type="match status" value="1"/>
</dbReference>
<dbReference type="SUPFAM" id="SSF53067">
    <property type="entry name" value="Actin-like ATPase domain"/>
    <property type="match status" value="2"/>
</dbReference>
<proteinExistence type="inferred from homology"/>
<evidence type="ECO:0000256" key="9">
    <source>
        <dbReference type="ARBA" id="ARBA00022741"/>
    </source>
</evidence>
<comment type="subunit">
    <text evidence="5 16">Homodimer.</text>
</comment>
<comment type="cofactor">
    <cofactor evidence="16">
        <name>NH4(+)</name>
        <dbReference type="ChEBI" id="CHEBI:28938"/>
    </cofactor>
    <cofactor evidence="16">
        <name>K(+)</name>
        <dbReference type="ChEBI" id="CHEBI:29103"/>
    </cofactor>
    <text evidence="16">A monovalent cation. Ammonium or potassium.</text>
</comment>
<evidence type="ECO:0000256" key="6">
    <source>
        <dbReference type="ARBA" id="ARBA00012102"/>
    </source>
</evidence>
<evidence type="ECO:0000256" key="15">
    <source>
        <dbReference type="ARBA" id="ARBA00040883"/>
    </source>
</evidence>
<evidence type="ECO:0000256" key="5">
    <source>
        <dbReference type="ARBA" id="ARBA00011738"/>
    </source>
</evidence>
<organism evidence="17 18">
    <name type="scientific">Fontimonas thermophila</name>
    <dbReference type="NCBI Taxonomy" id="1076937"/>
    <lineage>
        <taxon>Bacteria</taxon>
        <taxon>Pseudomonadati</taxon>
        <taxon>Pseudomonadota</taxon>
        <taxon>Gammaproteobacteria</taxon>
        <taxon>Nevskiales</taxon>
        <taxon>Nevskiaceae</taxon>
        <taxon>Fontimonas</taxon>
    </lineage>
</organism>
<dbReference type="RefSeq" id="WP_091535338.1">
    <property type="nucleotide sequence ID" value="NZ_FOOC01000014.1"/>
</dbReference>
<comment type="subcellular location">
    <subcellularLocation>
        <location evidence="3 16">Cytoplasm</location>
    </subcellularLocation>
</comment>
<comment type="cofactor">
    <cofactor evidence="2">
        <name>K(+)</name>
        <dbReference type="ChEBI" id="CHEBI:29103"/>
    </cofactor>
</comment>
<evidence type="ECO:0000256" key="8">
    <source>
        <dbReference type="ARBA" id="ARBA00022679"/>
    </source>
</evidence>
<name>A0A1I2KDN2_9GAMM</name>
<evidence type="ECO:0000313" key="17">
    <source>
        <dbReference type="EMBL" id="SFF63201.1"/>
    </source>
</evidence>
<dbReference type="GO" id="GO:0005524">
    <property type="term" value="F:ATP binding"/>
    <property type="evidence" value="ECO:0007669"/>
    <property type="project" value="UniProtKB-UniRule"/>
</dbReference>
<keyword evidence="10 16" id="KW-0418">Kinase</keyword>
<evidence type="ECO:0000256" key="10">
    <source>
        <dbReference type="ARBA" id="ARBA00022777"/>
    </source>
</evidence>
<dbReference type="GO" id="GO:0005737">
    <property type="term" value="C:cytoplasm"/>
    <property type="evidence" value="ECO:0007669"/>
    <property type="project" value="UniProtKB-SubCell"/>
</dbReference>
<keyword evidence="9 16" id="KW-0547">Nucleotide-binding</keyword>
<dbReference type="GO" id="GO:0046872">
    <property type="term" value="F:metal ion binding"/>
    <property type="evidence" value="ECO:0007669"/>
    <property type="project" value="UniProtKB-KW"/>
</dbReference>
<dbReference type="PANTHER" id="PTHR34265">
    <property type="entry name" value="TYPE III PANTOTHENATE KINASE"/>
    <property type="match status" value="1"/>
</dbReference>
<evidence type="ECO:0000256" key="16">
    <source>
        <dbReference type="HAMAP-Rule" id="MF_01274"/>
    </source>
</evidence>
<dbReference type="Proteomes" id="UP000199771">
    <property type="component" value="Unassembled WGS sequence"/>
</dbReference>
<dbReference type="UniPathway" id="UPA00241">
    <property type="reaction ID" value="UER00352"/>
</dbReference>
<dbReference type="InterPro" id="IPR004619">
    <property type="entry name" value="Type_III_PanK"/>
</dbReference>
<evidence type="ECO:0000256" key="7">
    <source>
        <dbReference type="ARBA" id="ARBA00022490"/>
    </source>
</evidence>
<evidence type="ECO:0000256" key="4">
    <source>
        <dbReference type="ARBA" id="ARBA00005225"/>
    </source>
</evidence>
<dbReference type="GO" id="GO:0015937">
    <property type="term" value="P:coenzyme A biosynthetic process"/>
    <property type="evidence" value="ECO:0007669"/>
    <property type="project" value="UniProtKB-UniRule"/>
</dbReference>
<keyword evidence="12 16" id="KW-0630">Potassium</keyword>
<evidence type="ECO:0000313" key="18">
    <source>
        <dbReference type="Proteomes" id="UP000199771"/>
    </source>
</evidence>
<feature type="binding site" evidence="16">
    <location>
        <begin position="9"/>
        <end position="16"/>
    </location>
    <ligand>
        <name>ATP</name>
        <dbReference type="ChEBI" id="CHEBI:30616"/>
    </ligand>
</feature>
<feature type="binding site" evidence="16">
    <location>
        <position position="94"/>
    </location>
    <ligand>
        <name>substrate</name>
    </ligand>
</feature>
<keyword evidence="8 16" id="KW-0808">Transferase</keyword>
<feature type="binding site" evidence="16">
    <location>
        <position position="126"/>
    </location>
    <ligand>
        <name>ATP</name>
        <dbReference type="ChEBI" id="CHEBI:30616"/>
    </ligand>
</feature>
<keyword evidence="16" id="KW-0479">Metal-binding</keyword>
<protein>
    <recommendedName>
        <fullName evidence="15 16">Type III pantothenate kinase</fullName>
        <ecNumber evidence="6 16">2.7.1.33</ecNumber>
    </recommendedName>
    <alternativeName>
        <fullName evidence="16">PanK-III</fullName>
    </alternativeName>
    <alternativeName>
        <fullName evidence="16">Pantothenic acid kinase</fullName>
    </alternativeName>
</protein>
<dbReference type="InterPro" id="IPR043129">
    <property type="entry name" value="ATPase_NBD"/>
</dbReference>
<dbReference type="NCBIfam" id="TIGR00671">
    <property type="entry name" value="baf"/>
    <property type="match status" value="1"/>
</dbReference>
<evidence type="ECO:0000256" key="13">
    <source>
        <dbReference type="ARBA" id="ARBA00022993"/>
    </source>
</evidence>
<feature type="binding site" evidence="16">
    <location>
        <begin position="101"/>
        <end position="104"/>
    </location>
    <ligand>
        <name>substrate</name>
    </ligand>
</feature>
<feature type="binding site" evidence="16">
    <location>
        <position position="123"/>
    </location>
    <ligand>
        <name>K(+)</name>
        <dbReference type="ChEBI" id="CHEBI:29103"/>
    </ligand>
</feature>
<dbReference type="STRING" id="1076937.SAMN04488120_11447"/>
<dbReference type="OrthoDB" id="9781305at2"/>
<dbReference type="PANTHER" id="PTHR34265:SF1">
    <property type="entry name" value="TYPE III PANTOTHENATE KINASE"/>
    <property type="match status" value="1"/>
</dbReference>
<keyword evidence="11 16" id="KW-0067">ATP-binding</keyword>
<evidence type="ECO:0000256" key="1">
    <source>
        <dbReference type="ARBA" id="ARBA00001206"/>
    </source>
</evidence>
<accession>A0A1I2KDN2</accession>
<keyword evidence="18" id="KW-1185">Reference proteome</keyword>
<gene>
    <name evidence="16" type="primary">coaX</name>
    <name evidence="17" type="ORF">SAMN04488120_11447</name>
</gene>
<keyword evidence="13 16" id="KW-0173">Coenzyme A biosynthesis</keyword>
<evidence type="ECO:0000256" key="2">
    <source>
        <dbReference type="ARBA" id="ARBA00001958"/>
    </source>
</evidence>
<feature type="active site" description="Proton acceptor" evidence="16">
    <location>
        <position position="103"/>
    </location>
</feature>
<dbReference type="Gene3D" id="3.30.420.40">
    <property type="match status" value="2"/>
</dbReference>
<sequence length="243" mass="25925">MTAPMLLLDVGNTRLKWGLADAQGLRESGAVVHDGEPAAALRALHLPQPAELWVAHVTGAAHETRLSQTLQALFGRPPRYARSAARWRDLHNAYDEPERLGIDRWLAMIAAWGEQRAAVCIADAGTALTVDCIDAKGQHLGGIIAAGLHTHQRAVLGHTRFAMRDGAAAYGGGLGGDTETCVRQGALLACLGAIDRAALAVGPDARCLLTGGDAEVLLPHLGRRWQHRPHLVLEGLLRLATDR</sequence>
<comment type="similarity">
    <text evidence="14 16">Belongs to the type III pantothenate kinase family.</text>
</comment>
<comment type="function">
    <text evidence="16">Catalyzes the phosphorylation of pantothenate (Pan), the first step in CoA biosynthesis.</text>
</comment>
<reference evidence="17 18" key="1">
    <citation type="submission" date="2016-10" db="EMBL/GenBank/DDBJ databases">
        <authorList>
            <person name="de Groot N.N."/>
        </authorList>
    </citation>
    <scope>NUCLEOTIDE SEQUENCE [LARGE SCALE GENOMIC DNA]</scope>
    <source>
        <strain evidence="17 18">DSM 23609</strain>
    </source>
</reference>